<feature type="domain" description="HTH lacI-type" evidence="4">
    <location>
        <begin position="36"/>
        <end position="90"/>
    </location>
</feature>
<keyword evidence="1" id="KW-0805">Transcription regulation</keyword>
<dbReference type="SUPFAM" id="SSF53822">
    <property type="entry name" value="Periplasmic binding protein-like I"/>
    <property type="match status" value="1"/>
</dbReference>
<dbReference type="InterPro" id="IPR001387">
    <property type="entry name" value="Cro/C1-type_HTH"/>
</dbReference>
<dbReference type="Gene3D" id="1.10.260.40">
    <property type="entry name" value="lambda repressor-like DNA-binding domains"/>
    <property type="match status" value="1"/>
</dbReference>
<dbReference type="EMBL" id="AY622309">
    <property type="protein sequence ID" value="AAT45373.1"/>
    <property type="molecule type" value="Genomic_DNA"/>
</dbReference>
<evidence type="ECO:0000259" key="4">
    <source>
        <dbReference type="PROSITE" id="PS50932"/>
    </source>
</evidence>
<evidence type="ECO:0000256" key="2">
    <source>
        <dbReference type="ARBA" id="ARBA00023125"/>
    </source>
</evidence>
<name>Q6IV16_PECCC</name>
<keyword evidence="2" id="KW-0238">DNA-binding</keyword>
<sequence>MGRVFERSQRTCNLKYDGYKVCKMIQVFNVSGCPMSTMQEVAKKAGVSKATVSRVLSGKGYTSEETKALVYQAIEETGYRPNLLARNLATSKSACIGLVVTNTLYNGSYFNELLSQAAKKLEDNGRQLILVDGKHSADEERAAIQFLLGLRCDAIIIYPRFLSVDEMDDIIEKHKQPIMVVNRKLRKHQSHCICCDHKGSSYNATQHLIARGHREIAFITGSLDSPTAIERLSGYKEALTAANITVRDELIVKGKWTPRCGSLAITTLRDNRISFSAVLASNDDMAIGAIKALDDAGIAVPHDVSVVGFDDIPTAPFLKPSLSSVKDPVSDMINEVINRLIAMLDGGYFSKDNLFLSELRVRDSIQNGPYNNQPA</sequence>
<organism evidence="6">
    <name type="scientific">Pectobacterium carotovorum subsp. carotovorum</name>
    <name type="common">Erwinia carotovora subsp. carotovora</name>
    <dbReference type="NCBI Taxonomy" id="555"/>
    <lineage>
        <taxon>Bacteria</taxon>
        <taxon>Pseudomonadati</taxon>
        <taxon>Pseudomonadota</taxon>
        <taxon>Gammaproteobacteria</taxon>
        <taxon>Enterobacterales</taxon>
        <taxon>Pectobacteriaceae</taxon>
        <taxon>Pectobacterium</taxon>
    </lineage>
</organism>
<protein>
    <submittedName>
        <fullName evidence="6">AscG</fullName>
    </submittedName>
</protein>
<dbReference type="SUPFAM" id="SSF47413">
    <property type="entry name" value="lambda repressor-like DNA-binding domains"/>
    <property type="match status" value="1"/>
</dbReference>
<accession>Q6IV16</accession>
<dbReference type="PROSITE" id="PS00356">
    <property type="entry name" value="HTH_LACI_1"/>
    <property type="match status" value="1"/>
</dbReference>
<dbReference type="PROSITE" id="PS50932">
    <property type="entry name" value="HTH_LACI_2"/>
    <property type="match status" value="1"/>
</dbReference>
<evidence type="ECO:0000313" key="6">
    <source>
        <dbReference type="EMBL" id="AAT45373.1"/>
    </source>
</evidence>
<dbReference type="PRINTS" id="PR00036">
    <property type="entry name" value="HTHLACI"/>
</dbReference>
<dbReference type="Pfam" id="PF13377">
    <property type="entry name" value="Peripla_BP_3"/>
    <property type="match status" value="1"/>
</dbReference>
<dbReference type="InterPro" id="IPR028082">
    <property type="entry name" value="Peripla_BP_I"/>
</dbReference>
<dbReference type="GO" id="GO:0000976">
    <property type="term" value="F:transcription cis-regulatory region binding"/>
    <property type="evidence" value="ECO:0007669"/>
    <property type="project" value="TreeGrafter"/>
</dbReference>
<proteinExistence type="predicted"/>
<dbReference type="SMART" id="SM00354">
    <property type="entry name" value="HTH_LACI"/>
    <property type="match status" value="1"/>
</dbReference>
<feature type="domain" description="HTH cro/C1-type" evidence="5">
    <location>
        <begin position="37"/>
        <end position="66"/>
    </location>
</feature>
<dbReference type="GO" id="GO:0003700">
    <property type="term" value="F:DNA-binding transcription factor activity"/>
    <property type="evidence" value="ECO:0007669"/>
    <property type="project" value="TreeGrafter"/>
</dbReference>
<evidence type="ECO:0000259" key="5">
    <source>
        <dbReference type="PROSITE" id="PS50943"/>
    </source>
</evidence>
<evidence type="ECO:0000256" key="1">
    <source>
        <dbReference type="ARBA" id="ARBA00023015"/>
    </source>
</evidence>
<evidence type="ECO:0000256" key="3">
    <source>
        <dbReference type="ARBA" id="ARBA00023163"/>
    </source>
</evidence>
<dbReference type="Gene3D" id="3.40.50.2300">
    <property type="match status" value="2"/>
</dbReference>
<dbReference type="InterPro" id="IPR046335">
    <property type="entry name" value="LacI/GalR-like_sensor"/>
</dbReference>
<reference evidence="6" key="1">
    <citation type="journal article" date="2005" name="Res. Microbiol.">
        <title>Structural and biochemical analysis of the asc operon encoding 6-phospho-beta-glucosidase in Pectobacterium carotovorum subsp. carotovorum LY34.</title>
        <authorList>
            <person name="An C.L."/>
            <person name="Lim W.J."/>
            <person name="Hong S.Y."/>
            <person name="Shin E.C."/>
            <person name="Kim M.K."/>
            <person name="Lee J.R."/>
            <person name="Park S.R."/>
            <person name="Woo J.G."/>
            <person name="Lim Y.P."/>
            <person name="Yun H.D."/>
        </authorList>
    </citation>
    <scope>NUCLEOTIDE SEQUENCE</scope>
</reference>
<gene>
    <name evidence="6" type="primary">ascG</name>
</gene>
<dbReference type="CDD" id="cd06270">
    <property type="entry name" value="PBP1_GalS-like"/>
    <property type="match status" value="1"/>
</dbReference>
<dbReference type="CDD" id="cd01392">
    <property type="entry name" value="HTH_LacI"/>
    <property type="match status" value="1"/>
</dbReference>
<dbReference type="PROSITE" id="PS50943">
    <property type="entry name" value="HTH_CROC1"/>
    <property type="match status" value="1"/>
</dbReference>
<keyword evidence="3" id="KW-0804">Transcription</keyword>
<dbReference type="InterPro" id="IPR010982">
    <property type="entry name" value="Lambda_DNA-bd_dom_sf"/>
</dbReference>
<dbReference type="PANTHER" id="PTHR30146">
    <property type="entry name" value="LACI-RELATED TRANSCRIPTIONAL REPRESSOR"/>
    <property type="match status" value="1"/>
</dbReference>
<dbReference type="AlphaFoldDB" id="Q6IV16"/>
<dbReference type="Pfam" id="PF00356">
    <property type="entry name" value="LacI"/>
    <property type="match status" value="1"/>
</dbReference>
<dbReference type="PANTHER" id="PTHR30146:SF67">
    <property type="entry name" value="HTH-TYPE TRANSCRIPTIONAL REGULATOR ASCG"/>
    <property type="match status" value="1"/>
</dbReference>
<dbReference type="InterPro" id="IPR000843">
    <property type="entry name" value="HTH_LacI"/>
</dbReference>